<accession>A0A3B0WHQ2</accession>
<name>A0A3B0WHQ2_9ZZZZ</name>
<reference evidence="1" key="1">
    <citation type="submission" date="2018-06" db="EMBL/GenBank/DDBJ databases">
        <authorList>
            <person name="Zhirakovskaya E."/>
        </authorList>
    </citation>
    <scope>NUCLEOTIDE SEQUENCE</scope>
</reference>
<evidence type="ECO:0000313" key="1">
    <source>
        <dbReference type="EMBL" id="VAW51853.1"/>
    </source>
</evidence>
<gene>
    <name evidence="1" type="ORF">MNBD_GAMMA06-2061</name>
</gene>
<dbReference type="EMBL" id="UOFD01000037">
    <property type="protein sequence ID" value="VAW51853.1"/>
    <property type="molecule type" value="Genomic_DNA"/>
</dbReference>
<proteinExistence type="predicted"/>
<protein>
    <submittedName>
        <fullName evidence="1">Uncharacterized protein</fullName>
    </submittedName>
</protein>
<sequence>MSIKKKVPKSWTQSDKNIRAVQVIFELEQAQSKLLRINAIKQDLSPSDYIRDIIDLPRKKPVRPRLSISLSSDDYTLLAARYALSVDQKSEIRERIKQDLVEALDR</sequence>
<dbReference type="AlphaFoldDB" id="A0A3B0WHQ2"/>
<organism evidence="1">
    <name type="scientific">hydrothermal vent metagenome</name>
    <dbReference type="NCBI Taxonomy" id="652676"/>
    <lineage>
        <taxon>unclassified sequences</taxon>
        <taxon>metagenomes</taxon>
        <taxon>ecological metagenomes</taxon>
    </lineage>
</organism>